<dbReference type="SUPFAM" id="SSF88723">
    <property type="entry name" value="PIN domain-like"/>
    <property type="match status" value="1"/>
</dbReference>
<proteinExistence type="predicted"/>
<dbReference type="InterPro" id="IPR029060">
    <property type="entry name" value="PIN-like_dom_sf"/>
</dbReference>
<feature type="region of interest" description="Disordered" evidence="1">
    <location>
        <begin position="389"/>
        <end position="420"/>
    </location>
</feature>
<dbReference type="PRINTS" id="PR00853">
    <property type="entry name" value="XPGRADSUPER"/>
</dbReference>
<evidence type="ECO:0000313" key="4">
    <source>
        <dbReference type="Proteomes" id="UP001362999"/>
    </source>
</evidence>
<evidence type="ECO:0000256" key="1">
    <source>
        <dbReference type="SAM" id="MobiDB-lite"/>
    </source>
</evidence>
<dbReference type="Proteomes" id="UP001362999">
    <property type="component" value="Unassembled WGS sequence"/>
</dbReference>
<dbReference type="AlphaFoldDB" id="A0AAW0AGZ6"/>
<accession>A0AAW0AGZ6</accession>
<dbReference type="CDD" id="cd09870">
    <property type="entry name" value="PIN_YEN1"/>
    <property type="match status" value="1"/>
</dbReference>
<dbReference type="Gene3D" id="3.40.50.1010">
    <property type="entry name" value="5'-nuclease"/>
    <property type="match status" value="2"/>
</dbReference>
<feature type="compositionally biased region" description="Low complexity" evidence="1">
    <location>
        <begin position="389"/>
        <end position="407"/>
    </location>
</feature>
<dbReference type="InterPro" id="IPR006086">
    <property type="entry name" value="XPG-I_dom"/>
</dbReference>
<evidence type="ECO:0000313" key="3">
    <source>
        <dbReference type="EMBL" id="KAK7008401.1"/>
    </source>
</evidence>
<keyword evidence="4" id="KW-1185">Reference proteome</keyword>
<feature type="domain" description="XPG-I" evidence="2">
    <location>
        <begin position="82"/>
        <end position="153"/>
    </location>
</feature>
<dbReference type="InterPro" id="IPR006084">
    <property type="entry name" value="XPG/Rad2"/>
</dbReference>
<dbReference type="PANTHER" id="PTHR11081:SF75">
    <property type="entry name" value="ENDONUCLEASE, PUTATIVE (AFU_ORTHOLOGUE AFUA_3G13260)-RELATED"/>
    <property type="match status" value="1"/>
</dbReference>
<comment type="caution">
    <text evidence="3">The sequence shown here is derived from an EMBL/GenBank/DDBJ whole genome shotgun (WGS) entry which is preliminary data.</text>
</comment>
<dbReference type="GO" id="GO:0006281">
    <property type="term" value="P:DNA repair"/>
    <property type="evidence" value="ECO:0007669"/>
    <property type="project" value="UniProtKB-ARBA"/>
</dbReference>
<dbReference type="PANTHER" id="PTHR11081">
    <property type="entry name" value="FLAP ENDONUCLEASE FAMILY MEMBER"/>
    <property type="match status" value="1"/>
</dbReference>
<dbReference type="SUPFAM" id="SSF47807">
    <property type="entry name" value="5' to 3' exonuclease, C-terminal subdomain"/>
    <property type="match status" value="1"/>
</dbReference>
<dbReference type="Pfam" id="PF00867">
    <property type="entry name" value="XPG_I"/>
    <property type="match status" value="1"/>
</dbReference>
<reference evidence="3 4" key="1">
    <citation type="journal article" date="2024" name="J Genomics">
        <title>Draft genome sequencing and assembly of Favolaschia claudopus CIRM-BRFM 2984 isolated from oak limbs.</title>
        <authorList>
            <person name="Navarro D."/>
            <person name="Drula E."/>
            <person name="Chaduli D."/>
            <person name="Cazenave R."/>
            <person name="Ahrendt S."/>
            <person name="Wang J."/>
            <person name="Lipzen A."/>
            <person name="Daum C."/>
            <person name="Barry K."/>
            <person name="Grigoriev I.V."/>
            <person name="Favel A."/>
            <person name="Rosso M.N."/>
            <person name="Martin F."/>
        </authorList>
    </citation>
    <scope>NUCLEOTIDE SEQUENCE [LARGE SCALE GENOMIC DNA]</scope>
    <source>
        <strain evidence="3 4">CIRM-BRFM 2984</strain>
    </source>
</reference>
<gene>
    <name evidence="3" type="ORF">R3P38DRAFT_2643485</name>
</gene>
<name>A0AAW0AGZ6_9AGAR</name>
<organism evidence="3 4">
    <name type="scientific">Favolaschia claudopus</name>
    <dbReference type="NCBI Taxonomy" id="2862362"/>
    <lineage>
        <taxon>Eukaryota</taxon>
        <taxon>Fungi</taxon>
        <taxon>Dikarya</taxon>
        <taxon>Basidiomycota</taxon>
        <taxon>Agaricomycotina</taxon>
        <taxon>Agaricomycetes</taxon>
        <taxon>Agaricomycetidae</taxon>
        <taxon>Agaricales</taxon>
        <taxon>Marasmiineae</taxon>
        <taxon>Mycenaceae</taxon>
        <taxon>Favolaschia</taxon>
    </lineage>
</organism>
<protein>
    <submittedName>
        <fullName evidence="3">PIN domain-like protein</fullName>
    </submittedName>
</protein>
<dbReference type="InterPro" id="IPR036279">
    <property type="entry name" value="5-3_exonuclease_C_sf"/>
</dbReference>
<dbReference type="SMART" id="SM00484">
    <property type="entry name" value="XPGI"/>
    <property type="match status" value="1"/>
</dbReference>
<sequence length="458" mass="49769">MIIGIDASIWMYQATKALHYGTAQRGPNPVLRILYNKLVALLQLPVQFRIVFDGPERFDFKRGTRVLTRGHPLTRPFQELAGYFGYPCHTAPGEADAELGRLAMEGIIDVVETTDSDVFLFGAEKVIYTPNKKRDGKNVRLYTAEKILTTPGVGLTRGGILLVALLAGGDYSPGGPGCGPVISHAIARGGLGDQLLHHASQYPVCTPAFLAFLTIADTPEFPDPGVIFAYVHPVTSFSLHHNPPPHHSWGAASPNVKSIARFCQKMFAWDAATIASKFSTALFPGVALQSLLKPYDLHALLEAHLELGLSTDQDDFSRSSVIQVLKQKTNTHCGRSLLLYRVKISAGALSLCAKAGLADASAFVIPAAMTPWIPASIINYALPGLYSRSNRSTSSAKSKTSRQSQQRKSIRKAPPVASGSSRTLGKFYYNRGMLLTGKLQRCCRTLRSPSQHSPSRRS</sequence>
<dbReference type="GO" id="GO:0017108">
    <property type="term" value="F:5'-flap endonuclease activity"/>
    <property type="evidence" value="ECO:0007669"/>
    <property type="project" value="TreeGrafter"/>
</dbReference>
<evidence type="ECO:0000259" key="2">
    <source>
        <dbReference type="SMART" id="SM00484"/>
    </source>
</evidence>
<dbReference type="EMBL" id="JAWWNJ010000067">
    <property type="protein sequence ID" value="KAK7008401.1"/>
    <property type="molecule type" value="Genomic_DNA"/>
</dbReference>